<organism evidence="1 2">
    <name type="scientific">Candidatus Kaiserbacteria bacterium CG17_big_fil_post_rev_8_21_14_2_50_51_7</name>
    <dbReference type="NCBI Taxonomy" id="1974613"/>
    <lineage>
        <taxon>Bacteria</taxon>
        <taxon>Candidatus Kaiseribacteriota</taxon>
    </lineage>
</organism>
<evidence type="ECO:0000313" key="2">
    <source>
        <dbReference type="Proteomes" id="UP000228497"/>
    </source>
</evidence>
<dbReference type="AlphaFoldDB" id="A0A2M7FD27"/>
<dbReference type="EMBL" id="PFFD01000121">
    <property type="protein sequence ID" value="PIV86901.1"/>
    <property type="molecule type" value="Genomic_DNA"/>
</dbReference>
<protein>
    <submittedName>
        <fullName evidence="1">Uncharacterized protein</fullName>
    </submittedName>
</protein>
<comment type="caution">
    <text evidence="1">The sequence shown here is derived from an EMBL/GenBank/DDBJ whole genome shotgun (WGS) entry which is preliminary data.</text>
</comment>
<evidence type="ECO:0000313" key="1">
    <source>
        <dbReference type="EMBL" id="PIV86901.1"/>
    </source>
</evidence>
<accession>A0A2M7FD27</accession>
<gene>
    <name evidence="1" type="ORF">COW49_02680</name>
</gene>
<dbReference type="Proteomes" id="UP000228497">
    <property type="component" value="Unassembled WGS sequence"/>
</dbReference>
<proteinExistence type="predicted"/>
<sequence>MPELDKAKKRVLNAWVLFFQNGFQKKHFAKVLYEHLVQHCEFIAHYDRAGFYDSYFTDPEMTMKFVGQFDRANGCKSVEYGMTWWIEGTEEGGRSESWKNYDINNAMVDAITPMLSAIRRYLKTQALRLAKVALEKATVRVRELERSANAQT</sequence>
<reference evidence="2" key="1">
    <citation type="submission" date="2017-09" db="EMBL/GenBank/DDBJ databases">
        <title>Depth-based differentiation of microbial function through sediment-hosted aquifers and enrichment of novel symbionts in the deep terrestrial subsurface.</title>
        <authorList>
            <person name="Probst A.J."/>
            <person name="Ladd B."/>
            <person name="Jarett J.K."/>
            <person name="Geller-Mcgrath D.E."/>
            <person name="Sieber C.M.K."/>
            <person name="Emerson J.B."/>
            <person name="Anantharaman K."/>
            <person name="Thomas B.C."/>
            <person name="Malmstrom R."/>
            <person name="Stieglmeier M."/>
            <person name="Klingl A."/>
            <person name="Woyke T."/>
            <person name="Ryan C.M."/>
            <person name="Banfield J.F."/>
        </authorList>
    </citation>
    <scope>NUCLEOTIDE SEQUENCE [LARGE SCALE GENOMIC DNA]</scope>
</reference>
<name>A0A2M7FD27_9BACT</name>